<dbReference type="EMBL" id="JACHMO010000001">
    <property type="protein sequence ID" value="MBB5804627.1"/>
    <property type="molecule type" value="Genomic_DNA"/>
</dbReference>
<gene>
    <name evidence="1" type="ORF">F4560_004395</name>
</gene>
<proteinExistence type="predicted"/>
<sequence>MDQFEDVFVGEQTLVSLGSEYTKVSGSSDTRNQYDEI</sequence>
<organism evidence="1 2">
    <name type="scientific">Saccharothrix ecbatanensis</name>
    <dbReference type="NCBI Taxonomy" id="1105145"/>
    <lineage>
        <taxon>Bacteria</taxon>
        <taxon>Bacillati</taxon>
        <taxon>Actinomycetota</taxon>
        <taxon>Actinomycetes</taxon>
        <taxon>Pseudonocardiales</taxon>
        <taxon>Pseudonocardiaceae</taxon>
        <taxon>Saccharothrix</taxon>
    </lineage>
</organism>
<reference evidence="1 2" key="1">
    <citation type="submission" date="2020-08" db="EMBL/GenBank/DDBJ databases">
        <title>Sequencing the genomes of 1000 actinobacteria strains.</title>
        <authorList>
            <person name="Klenk H.-P."/>
        </authorList>
    </citation>
    <scope>NUCLEOTIDE SEQUENCE [LARGE SCALE GENOMIC DNA]</scope>
    <source>
        <strain evidence="1 2">DSM 45486</strain>
    </source>
</reference>
<evidence type="ECO:0000313" key="2">
    <source>
        <dbReference type="Proteomes" id="UP000552097"/>
    </source>
</evidence>
<name>A0A7W9M271_9PSEU</name>
<keyword evidence="2" id="KW-1185">Reference proteome</keyword>
<dbReference type="AlphaFoldDB" id="A0A7W9M271"/>
<comment type="caution">
    <text evidence="1">The sequence shown here is derived from an EMBL/GenBank/DDBJ whole genome shotgun (WGS) entry which is preliminary data.</text>
</comment>
<evidence type="ECO:0000313" key="1">
    <source>
        <dbReference type="EMBL" id="MBB5804627.1"/>
    </source>
</evidence>
<accession>A0A7W9M271</accession>
<dbReference type="Proteomes" id="UP000552097">
    <property type="component" value="Unassembled WGS sequence"/>
</dbReference>
<protein>
    <submittedName>
        <fullName evidence="1">Uncharacterized protein</fullName>
    </submittedName>
</protein>